<dbReference type="OrthoDB" id="2916716at2"/>
<dbReference type="KEGG" id="hli:HLI_21410"/>
<name>A0A410MJ96_9BACI</name>
<accession>A0A410MJ96</accession>
<evidence type="ECO:0000313" key="1">
    <source>
        <dbReference type="EMBL" id="QAS54814.1"/>
    </source>
</evidence>
<keyword evidence="1" id="KW-0614">Plasmid</keyword>
<geneLocation type="plasmid" evidence="2">
    <name>pldw-31</name>
</geneLocation>
<evidence type="ECO:0000313" key="2">
    <source>
        <dbReference type="Proteomes" id="UP000287756"/>
    </source>
</evidence>
<dbReference type="AlphaFoldDB" id="A0A410MJ96"/>
<protein>
    <submittedName>
        <fullName evidence="1">Uncharacterized protein</fullName>
    </submittedName>
</protein>
<dbReference type="Proteomes" id="UP000287756">
    <property type="component" value="Plasmid pLDW-31"/>
</dbReference>
<proteinExistence type="predicted"/>
<reference evidence="1 2" key="1">
    <citation type="submission" date="2018-01" db="EMBL/GenBank/DDBJ databases">
        <title>The whole genome sequencing and assembly of Halobacillus litoralis ERB031 strain.</title>
        <authorList>
            <person name="Lee S.-J."/>
            <person name="Park M.-K."/>
            <person name="Kim J.-Y."/>
            <person name="Lee Y.-J."/>
            <person name="Yi H."/>
            <person name="Bahn Y.-S."/>
            <person name="Kim J.F."/>
            <person name="Lee D.-W."/>
        </authorList>
    </citation>
    <scope>NUCLEOTIDE SEQUENCE [LARGE SCALE GENOMIC DNA]</scope>
    <source>
        <strain evidence="1 2">ERB 031</strain>
        <plasmid evidence="2">pldw-31</plasmid>
    </source>
</reference>
<organism evidence="1 2">
    <name type="scientific">Halobacillus litoralis</name>
    <dbReference type="NCBI Taxonomy" id="45668"/>
    <lineage>
        <taxon>Bacteria</taxon>
        <taxon>Bacillati</taxon>
        <taxon>Bacillota</taxon>
        <taxon>Bacilli</taxon>
        <taxon>Bacillales</taxon>
        <taxon>Bacillaceae</taxon>
        <taxon>Halobacillus</taxon>
    </lineage>
</organism>
<dbReference type="EMBL" id="CP026119">
    <property type="protein sequence ID" value="QAS54814.1"/>
    <property type="molecule type" value="Genomic_DNA"/>
</dbReference>
<dbReference type="InterPro" id="IPR025855">
    <property type="entry name" value="Replic_Relax"/>
</dbReference>
<gene>
    <name evidence="1" type="ORF">HLI_21410</name>
</gene>
<sequence length="453" mass="52896">MEHINSVYLRGFFIKEEQMKDKTFFVKTGINGRGVGFSHHEMELLKVLANQKLLTGDLMRRYYETAVPISKDGMRKRLAKWESKKIINLHDMTEGKNYRFGNPYKRVTIANRGLNFLREHGYLDDDEYEDAETSLINIDFQDHYFCTQNLAIELMVRLKNRGVDFESINPIKEFGKNRINEKIELIPDWLLKSKDKNFYIETDTATETQSIIKSKVERYIKVAELEPECTHIVFFSVIDDSADTLHIYSEHREKRVANIKQTLLNMPGIHMKNLHVIVTQQSRSYDVAERSLISPLPLTNDFRQYEMQVAILALEQNESFNYEIKELEMDDFVFKGLEEEFYPDGIFEIANIAGTKRDNVAFVHMNEASANSMDRLNILSKCVRDSRFTKRVDRIIAFYSGSEELKRDVFGCVFDNVLISSQQDWAEEGRGGREPSFYKTKSNYRLEVTSFGE</sequence>
<dbReference type="Pfam" id="PF13814">
    <property type="entry name" value="Replic_Relax"/>
    <property type="match status" value="1"/>
</dbReference>